<reference evidence="7" key="1">
    <citation type="journal article" date="2018" name="PLoS ONE">
        <title>Chinook salmon (Oncorhynchus tshawytscha) genome and transcriptome.</title>
        <authorList>
            <person name="Christensen K.A."/>
            <person name="Leong J.S."/>
            <person name="Sakhrani D."/>
            <person name="Biagi C.A."/>
            <person name="Minkley D.R."/>
            <person name="Withler R.E."/>
            <person name="Rondeau E.B."/>
            <person name="Koop B.F."/>
            <person name="Devlin R.H."/>
        </authorList>
    </citation>
    <scope>NUCLEOTIDE SEQUENCE [LARGE SCALE GENOMIC DNA]</scope>
</reference>
<feature type="region of interest" description="Disordered" evidence="5">
    <location>
        <begin position="208"/>
        <end position="259"/>
    </location>
</feature>
<gene>
    <name evidence="6" type="primary">TMA16</name>
</gene>
<dbReference type="Gene3D" id="1.20.1440.170">
    <property type="entry name" value="Translation machinery-associated protein 16-like"/>
    <property type="match status" value="1"/>
</dbReference>
<reference evidence="6" key="3">
    <citation type="submission" date="2025-09" db="UniProtKB">
        <authorList>
            <consortium name="Ensembl"/>
        </authorList>
    </citation>
    <scope>IDENTIFICATION</scope>
</reference>
<dbReference type="Pfam" id="PF11176">
    <property type="entry name" value="Tma16"/>
    <property type="match status" value="1"/>
</dbReference>
<feature type="compositionally biased region" description="Acidic residues" evidence="5">
    <location>
        <begin position="219"/>
        <end position="249"/>
    </location>
</feature>
<reference evidence="6" key="2">
    <citation type="submission" date="2025-08" db="UniProtKB">
        <authorList>
            <consortium name="Ensembl"/>
        </authorList>
    </citation>
    <scope>IDENTIFICATION</scope>
</reference>
<proteinExistence type="inferred from homology"/>
<evidence type="ECO:0000256" key="4">
    <source>
        <dbReference type="ARBA" id="ARBA00034132"/>
    </source>
</evidence>
<feature type="compositionally biased region" description="Pro residues" evidence="5">
    <location>
        <begin position="1"/>
        <end position="12"/>
    </location>
</feature>
<name>A0AAZ3RA92_ONCTS</name>
<evidence type="ECO:0000256" key="1">
    <source>
        <dbReference type="ARBA" id="ARBA00020047"/>
    </source>
</evidence>
<accession>A0AAZ3RA92</accession>
<feature type="region of interest" description="Disordered" evidence="5">
    <location>
        <begin position="1"/>
        <end position="24"/>
    </location>
</feature>
<dbReference type="Proteomes" id="UP000694402">
    <property type="component" value="Unassembled WGS sequence"/>
</dbReference>
<protein>
    <recommendedName>
        <fullName evidence="1">Translation machinery-associated protein 16</fullName>
    </recommendedName>
</protein>
<dbReference type="InterPro" id="IPR021346">
    <property type="entry name" value="Tma16"/>
</dbReference>
<dbReference type="FunFam" id="1.20.1440.170:FF:000001">
    <property type="entry name" value="Translation machinery-associated 16 homolog"/>
    <property type="match status" value="1"/>
</dbReference>
<organism evidence="6 7">
    <name type="scientific">Oncorhynchus tshawytscha</name>
    <name type="common">Chinook salmon</name>
    <name type="synonym">Salmo tshawytscha</name>
    <dbReference type="NCBI Taxonomy" id="74940"/>
    <lineage>
        <taxon>Eukaryota</taxon>
        <taxon>Metazoa</taxon>
        <taxon>Chordata</taxon>
        <taxon>Craniata</taxon>
        <taxon>Vertebrata</taxon>
        <taxon>Euteleostomi</taxon>
        <taxon>Actinopterygii</taxon>
        <taxon>Neopterygii</taxon>
        <taxon>Teleostei</taxon>
        <taxon>Protacanthopterygii</taxon>
        <taxon>Salmoniformes</taxon>
        <taxon>Salmonidae</taxon>
        <taxon>Salmoninae</taxon>
        <taxon>Oncorhynchus</taxon>
    </lineage>
</organism>
<sequence>MGGPGRAPPTGEPGPANQNEFSPQRALLQTEILLSFISCPGGWSQRISQPKAGKGKPTQKEKVCHPYSRKAAYLASQEIRLGKKERQKSEKATRLNSIGDKLQWFQSQLDSEKTEFTKQDACHIIERYLQRFDGELDQIELVNGIKGRQGRLHGSRETVIKQTVERETALYHGNGFEIPDIINSKHLKTFREWSGDLKKLPNIKMRKFSSRGTDRTGGGEEEEGETAGGEEEETAGGEETAAGEEEEETAGGGGGGLNEGLQFRRPGRCPIMLCMLELWGCQPSYLTGVRTTCFCVCVCVCPNTDI</sequence>
<dbReference type="InterPro" id="IPR038356">
    <property type="entry name" value="Tma16_sf"/>
</dbReference>
<comment type="subunit">
    <text evidence="4">Associates with pre-60S ribosomal particles.</text>
</comment>
<dbReference type="GeneTree" id="ENSGT00390000004179"/>
<comment type="similarity">
    <text evidence="3">Belongs to the TMA16 family.</text>
</comment>
<comment type="function">
    <text evidence="2">Involved in the biogenesis of the 60S ribosomal subunit in the nucleus.</text>
</comment>
<dbReference type="PANTHER" id="PTHR13349">
    <property type="entry name" value="TRANSLATION MACHINERY-ASSOCIATED PROTEIN 16"/>
    <property type="match status" value="1"/>
</dbReference>
<dbReference type="PANTHER" id="PTHR13349:SF2">
    <property type="entry name" value="TRANSLATION MACHINERY-ASSOCIATED PROTEIN 16"/>
    <property type="match status" value="1"/>
</dbReference>
<evidence type="ECO:0000313" key="6">
    <source>
        <dbReference type="Ensembl" id="ENSOTSP00005138492.1"/>
    </source>
</evidence>
<evidence type="ECO:0000256" key="3">
    <source>
        <dbReference type="ARBA" id="ARBA00034127"/>
    </source>
</evidence>
<evidence type="ECO:0000256" key="2">
    <source>
        <dbReference type="ARBA" id="ARBA00034079"/>
    </source>
</evidence>
<dbReference type="GO" id="GO:0005634">
    <property type="term" value="C:nucleus"/>
    <property type="evidence" value="ECO:0007669"/>
    <property type="project" value="TreeGrafter"/>
</dbReference>
<evidence type="ECO:0000256" key="5">
    <source>
        <dbReference type="SAM" id="MobiDB-lite"/>
    </source>
</evidence>
<evidence type="ECO:0000313" key="7">
    <source>
        <dbReference type="Proteomes" id="UP000694402"/>
    </source>
</evidence>
<keyword evidence="7" id="KW-1185">Reference proteome</keyword>
<dbReference type="Ensembl" id="ENSOTST00005197790.1">
    <property type="protein sequence ID" value="ENSOTSP00005138492.1"/>
    <property type="gene ID" value="ENSOTSG00005056155.1"/>
</dbReference>
<dbReference type="AlphaFoldDB" id="A0AAZ3RA92"/>